<evidence type="ECO:0000256" key="1">
    <source>
        <dbReference type="ARBA" id="ARBA00004370"/>
    </source>
</evidence>
<reference evidence="9 10" key="1">
    <citation type="submission" date="2009-01" db="EMBL/GenBank/DDBJ databases">
        <authorList>
            <person name="Qin X."/>
            <person name="Bachman B."/>
            <person name="Battles P."/>
            <person name="Bell A."/>
            <person name="Bess C."/>
            <person name="Bickham C."/>
            <person name="Chaboub L."/>
            <person name="Chen D."/>
            <person name="Coyle M."/>
            <person name="Deiros D.R."/>
            <person name="Dinh H."/>
            <person name="Forbes L."/>
            <person name="Fowler G."/>
            <person name="Francisco L."/>
            <person name="Fu Q."/>
            <person name="Gubbala S."/>
            <person name="Hale W."/>
            <person name="Han Y."/>
            <person name="Hemphill L."/>
            <person name="Highlander S.K."/>
            <person name="Hirani K."/>
            <person name="Hogues M."/>
            <person name="Jackson L."/>
            <person name="Jakkamsetti A."/>
            <person name="Javaid M."/>
            <person name="Jiang H."/>
            <person name="Korchina V."/>
            <person name="Kovar C."/>
            <person name="Lara F."/>
            <person name="Lee S."/>
            <person name="Mata R."/>
            <person name="Mathew T."/>
            <person name="Moen C."/>
            <person name="Morales K."/>
            <person name="Munidasa M."/>
            <person name="Nazareth L."/>
            <person name="Ngo R."/>
            <person name="Nguyen L."/>
            <person name="Okwuonu G."/>
            <person name="Ongeri F."/>
            <person name="Patil S."/>
            <person name="Petrosino J."/>
            <person name="Pham C."/>
            <person name="Pham P."/>
            <person name="Pu L.-L."/>
            <person name="Puazo M."/>
            <person name="Raj R."/>
            <person name="Reid J."/>
            <person name="Rouhana J."/>
            <person name="Saada N."/>
            <person name="Shang Y."/>
            <person name="Simmons D."/>
            <person name="Thornton R."/>
            <person name="Warren J."/>
            <person name="Weissenberger G."/>
            <person name="Zhang J."/>
            <person name="Zhang L."/>
            <person name="Zhou C."/>
            <person name="Zhu D."/>
            <person name="Muzny D."/>
            <person name="Worley K."/>
            <person name="Gibbs R."/>
        </authorList>
    </citation>
    <scope>NUCLEOTIDE SEQUENCE [LARGE SCALE GENOMIC DNA]</scope>
    <source>
        <strain evidence="9 10">DSM 15436</strain>
    </source>
</reference>
<keyword evidence="5 7" id="KW-0472">Membrane</keyword>
<organism evidence="9 10">
    <name type="scientific">Gleimia coleocanis DSM 15436</name>
    <dbReference type="NCBI Taxonomy" id="525245"/>
    <lineage>
        <taxon>Bacteria</taxon>
        <taxon>Bacillati</taxon>
        <taxon>Actinomycetota</taxon>
        <taxon>Actinomycetes</taxon>
        <taxon>Actinomycetales</taxon>
        <taxon>Actinomycetaceae</taxon>
        <taxon>Gleimia</taxon>
    </lineage>
</organism>
<comment type="subcellular location">
    <subcellularLocation>
        <location evidence="7">Cell membrane</location>
        <topology evidence="7">Peripheral membrane protein</topology>
    </subcellularLocation>
    <subcellularLocation>
        <location evidence="1">Membrane</location>
    </subcellularLocation>
</comment>
<evidence type="ECO:0000256" key="8">
    <source>
        <dbReference type="SAM" id="MobiDB-lite"/>
    </source>
</evidence>
<dbReference type="NCBIfam" id="NF009967">
    <property type="entry name" value="PRK13430.1"/>
    <property type="match status" value="1"/>
</dbReference>
<evidence type="ECO:0000256" key="2">
    <source>
        <dbReference type="ARBA" id="ARBA00022448"/>
    </source>
</evidence>
<dbReference type="InterPro" id="IPR000711">
    <property type="entry name" value="ATPase_OSCP/dsu"/>
</dbReference>
<evidence type="ECO:0000256" key="3">
    <source>
        <dbReference type="ARBA" id="ARBA00022781"/>
    </source>
</evidence>
<dbReference type="PANTHER" id="PTHR11910">
    <property type="entry name" value="ATP SYNTHASE DELTA CHAIN"/>
    <property type="match status" value="1"/>
</dbReference>
<dbReference type="HOGENOM" id="CLU_088880_0_0_11"/>
<keyword evidence="4 7" id="KW-0406">Ion transport</keyword>
<evidence type="ECO:0000256" key="4">
    <source>
        <dbReference type="ARBA" id="ARBA00023065"/>
    </source>
</evidence>
<dbReference type="STRING" id="525245.HMPREF0044_0880"/>
<dbReference type="GO" id="GO:0045259">
    <property type="term" value="C:proton-transporting ATP synthase complex"/>
    <property type="evidence" value="ECO:0007669"/>
    <property type="project" value="UniProtKB-KW"/>
</dbReference>
<dbReference type="RefSeq" id="WP_006546652.1">
    <property type="nucleotide sequence ID" value="NZ_DS999543.1"/>
</dbReference>
<evidence type="ECO:0000313" key="9">
    <source>
        <dbReference type="EMBL" id="EEH63861.1"/>
    </source>
</evidence>
<dbReference type="GO" id="GO:0005886">
    <property type="term" value="C:plasma membrane"/>
    <property type="evidence" value="ECO:0007669"/>
    <property type="project" value="UniProtKB-SubCell"/>
</dbReference>
<evidence type="ECO:0000313" key="10">
    <source>
        <dbReference type="Proteomes" id="UP000010301"/>
    </source>
</evidence>
<dbReference type="AlphaFoldDB" id="C0W002"/>
<protein>
    <recommendedName>
        <fullName evidence="7">ATP synthase subunit delta</fullName>
    </recommendedName>
    <alternativeName>
        <fullName evidence="7">ATP synthase F(1) sector subunit delta</fullName>
    </alternativeName>
    <alternativeName>
        <fullName evidence="7">F-type ATPase subunit delta</fullName>
        <shortName evidence="7">F-ATPase subunit delta</shortName>
    </alternativeName>
</protein>
<keyword evidence="2 7" id="KW-0813">Transport</keyword>
<name>C0W002_9ACTO</name>
<dbReference type="Proteomes" id="UP000010301">
    <property type="component" value="Unassembled WGS sequence"/>
</dbReference>
<accession>C0W002</accession>
<dbReference type="eggNOG" id="COG0712">
    <property type="taxonomic scope" value="Bacteria"/>
</dbReference>
<comment type="caution">
    <text evidence="9">The sequence shown here is derived from an EMBL/GenBank/DDBJ whole genome shotgun (WGS) entry which is preliminary data.</text>
</comment>
<keyword evidence="9" id="KW-0378">Hydrolase</keyword>
<keyword evidence="6 7" id="KW-0066">ATP synthesis</keyword>
<dbReference type="Pfam" id="PF00213">
    <property type="entry name" value="OSCP"/>
    <property type="match status" value="1"/>
</dbReference>
<dbReference type="GO" id="GO:0046933">
    <property type="term" value="F:proton-transporting ATP synthase activity, rotational mechanism"/>
    <property type="evidence" value="ECO:0007669"/>
    <property type="project" value="UniProtKB-UniRule"/>
</dbReference>
<keyword evidence="3 7" id="KW-0375">Hydrogen ion transport</keyword>
<evidence type="ECO:0000256" key="6">
    <source>
        <dbReference type="ARBA" id="ARBA00023310"/>
    </source>
</evidence>
<keyword evidence="7" id="KW-1003">Cell membrane</keyword>
<dbReference type="HAMAP" id="MF_01416">
    <property type="entry name" value="ATP_synth_delta_bact"/>
    <property type="match status" value="1"/>
</dbReference>
<feature type="region of interest" description="Disordered" evidence="8">
    <location>
        <begin position="44"/>
        <end position="63"/>
    </location>
</feature>
<keyword evidence="10" id="KW-1185">Reference proteome</keyword>
<dbReference type="GO" id="GO:0016787">
    <property type="term" value="F:hydrolase activity"/>
    <property type="evidence" value="ECO:0007669"/>
    <property type="project" value="UniProtKB-KW"/>
</dbReference>
<evidence type="ECO:0000256" key="7">
    <source>
        <dbReference type="HAMAP-Rule" id="MF_01416"/>
    </source>
</evidence>
<dbReference type="OrthoDB" id="5242917at2"/>
<dbReference type="EMBL" id="ACFG01000030">
    <property type="protein sequence ID" value="EEH63861.1"/>
    <property type="molecule type" value="Genomic_DNA"/>
</dbReference>
<comment type="similarity">
    <text evidence="7">Belongs to the ATPase delta chain family.</text>
</comment>
<comment type="function">
    <text evidence="7">F(1)F(0) ATP synthase produces ATP from ADP in the presence of a proton or sodium gradient. F-type ATPases consist of two structural domains, F(1) containing the extramembraneous catalytic core and F(0) containing the membrane proton channel, linked together by a central stalk and a peripheral stalk. During catalysis, ATP synthesis in the catalytic domain of F(1) is coupled via a rotary mechanism of the central stalk subunits to proton translocation.</text>
</comment>
<evidence type="ECO:0000256" key="5">
    <source>
        <dbReference type="ARBA" id="ARBA00023136"/>
    </source>
</evidence>
<sequence length="271" mass="29629">MRAASEKSLKAASAVLNRLLSETDADVMTVAENLFGLSDLSQDNSSVRNALTDPGRSSDDKRTLTRNLLGDNVLPQTVSVVEELASGNWSSPEDLNEAFETLGTEAVFIAAEKAGKLADVEEELFRVNTFLADQRELRIGLSDLGVGSPHDRAHFAARLFGEALNVYTTRLVRRAVRLSVHGRLLSRLRYLSDLASQRRQQVPAVVTVAQPLTEVQRQRLLANLEKRTGKNVILHEVVEPEVLGGFHILVGNQAINATVSSNLEQAKRALA</sequence>
<gene>
    <name evidence="7 9" type="primary">atpH</name>
    <name evidence="9" type="ORF">HMPREF0044_0880</name>
</gene>
<comment type="function">
    <text evidence="7">This protein is part of the stalk that links CF(0) to CF(1). It either transmits conformational changes from CF(0) to CF(1) or is implicated in proton conduction.</text>
</comment>
<proteinExistence type="inferred from homology"/>
<keyword evidence="7" id="KW-0139">CF(1)</keyword>